<dbReference type="InterPro" id="IPR003593">
    <property type="entry name" value="AAA+_ATPase"/>
</dbReference>
<evidence type="ECO:0000256" key="5">
    <source>
        <dbReference type="ARBA" id="ARBA00022741"/>
    </source>
</evidence>
<dbReference type="NCBIfam" id="TIGR01727">
    <property type="entry name" value="oligo_HPY"/>
    <property type="match status" value="1"/>
</dbReference>
<organism evidence="10">
    <name type="scientific">marine metagenome</name>
    <dbReference type="NCBI Taxonomy" id="408172"/>
    <lineage>
        <taxon>unclassified sequences</taxon>
        <taxon>metagenomes</taxon>
        <taxon>ecological metagenomes</taxon>
    </lineage>
</organism>
<dbReference type="EMBL" id="UINC01001522">
    <property type="protein sequence ID" value="SUZ82784.1"/>
    <property type="molecule type" value="Genomic_DNA"/>
</dbReference>
<dbReference type="GO" id="GO:0005886">
    <property type="term" value="C:plasma membrane"/>
    <property type="evidence" value="ECO:0007669"/>
    <property type="project" value="UniProtKB-SubCell"/>
</dbReference>
<protein>
    <recommendedName>
        <fullName evidence="9">ABC transporter domain-containing protein</fullName>
    </recommendedName>
</protein>
<name>A0A381QUY9_9ZZZZ</name>
<keyword evidence="5" id="KW-0547">Nucleotide-binding</keyword>
<dbReference type="CDD" id="cd03257">
    <property type="entry name" value="ABC_NikE_OppD_transporters"/>
    <property type="match status" value="1"/>
</dbReference>
<dbReference type="Pfam" id="PF08352">
    <property type="entry name" value="oligo_HPY"/>
    <property type="match status" value="1"/>
</dbReference>
<dbReference type="AlphaFoldDB" id="A0A381QUY9"/>
<dbReference type="Gene3D" id="3.40.50.300">
    <property type="entry name" value="P-loop containing nucleotide triphosphate hydrolases"/>
    <property type="match status" value="1"/>
</dbReference>
<comment type="subcellular location">
    <subcellularLocation>
        <location evidence="1">Cell membrane</location>
        <topology evidence="1">Peripheral membrane protein</topology>
    </subcellularLocation>
</comment>
<dbReference type="PANTHER" id="PTHR43297">
    <property type="entry name" value="OLIGOPEPTIDE TRANSPORT ATP-BINDING PROTEIN APPD"/>
    <property type="match status" value="1"/>
</dbReference>
<evidence type="ECO:0000256" key="6">
    <source>
        <dbReference type="ARBA" id="ARBA00022840"/>
    </source>
</evidence>
<feature type="domain" description="ABC transporter" evidence="9">
    <location>
        <begin position="8"/>
        <end position="259"/>
    </location>
</feature>
<dbReference type="GO" id="GO:0015833">
    <property type="term" value="P:peptide transport"/>
    <property type="evidence" value="ECO:0007669"/>
    <property type="project" value="InterPro"/>
</dbReference>
<evidence type="ECO:0000256" key="3">
    <source>
        <dbReference type="ARBA" id="ARBA00022475"/>
    </source>
</evidence>
<dbReference type="SMART" id="SM00382">
    <property type="entry name" value="AAA"/>
    <property type="match status" value="1"/>
</dbReference>
<dbReference type="SUPFAM" id="SSF52540">
    <property type="entry name" value="P-loop containing nucleoside triphosphate hydrolases"/>
    <property type="match status" value="1"/>
</dbReference>
<keyword evidence="4" id="KW-0997">Cell inner membrane</keyword>
<keyword evidence="8" id="KW-0472">Membrane</keyword>
<dbReference type="GO" id="GO:0005524">
    <property type="term" value="F:ATP binding"/>
    <property type="evidence" value="ECO:0007669"/>
    <property type="project" value="UniProtKB-KW"/>
</dbReference>
<gene>
    <name evidence="10" type="ORF">METZ01_LOCUS35638</name>
</gene>
<sequence>MAIKDVVLEVNDLHTYFFNRRGVTKAVDGVTFSIKEGETLGIVGESGCGKTMTALSLLRLVPKPAARIVSGEILLDGEDLTQISDNEMRKVRGRKISMILQDPQTSLNPVFTIGNQLAEALGAHGDTSRKDIVGKAVEALKNVRVAAPERRLEDFPHQMSGGMKQRVIGAIAISASPKVIIADEPTTALDVTIQLQYLRLLKDIQAETGLAIIFITHDFGIVARMCDRVAVMYAGKIVEQADVRDLFNKPLHPYTQALMDSVPKMDRTERLFQIDGQPPPLWDLPEGCRFASRCEHATDLCRSGYPEESNHENNHFASCWMLQPEWNN</sequence>
<dbReference type="InterPro" id="IPR003439">
    <property type="entry name" value="ABC_transporter-like_ATP-bd"/>
</dbReference>
<dbReference type="GO" id="GO:0016887">
    <property type="term" value="F:ATP hydrolysis activity"/>
    <property type="evidence" value="ECO:0007669"/>
    <property type="project" value="InterPro"/>
</dbReference>
<keyword evidence="2" id="KW-0813">Transport</keyword>
<keyword evidence="7" id="KW-1278">Translocase</keyword>
<evidence type="ECO:0000313" key="10">
    <source>
        <dbReference type="EMBL" id="SUZ82784.1"/>
    </source>
</evidence>
<dbReference type="PROSITE" id="PS50893">
    <property type="entry name" value="ABC_TRANSPORTER_2"/>
    <property type="match status" value="1"/>
</dbReference>
<dbReference type="InterPro" id="IPR013563">
    <property type="entry name" value="Oligopep_ABC_C"/>
</dbReference>
<dbReference type="InterPro" id="IPR027417">
    <property type="entry name" value="P-loop_NTPase"/>
</dbReference>
<dbReference type="FunFam" id="3.40.50.300:FF:000016">
    <property type="entry name" value="Oligopeptide ABC transporter ATP-binding component"/>
    <property type="match status" value="1"/>
</dbReference>
<evidence type="ECO:0000256" key="2">
    <source>
        <dbReference type="ARBA" id="ARBA00022448"/>
    </source>
</evidence>
<accession>A0A381QUY9</accession>
<reference evidence="10" key="1">
    <citation type="submission" date="2018-05" db="EMBL/GenBank/DDBJ databases">
        <authorList>
            <person name="Lanie J.A."/>
            <person name="Ng W.-L."/>
            <person name="Kazmierczak K.M."/>
            <person name="Andrzejewski T.M."/>
            <person name="Davidsen T.M."/>
            <person name="Wayne K.J."/>
            <person name="Tettelin H."/>
            <person name="Glass J.I."/>
            <person name="Rusch D."/>
            <person name="Podicherti R."/>
            <person name="Tsui H.-C.T."/>
            <person name="Winkler M.E."/>
        </authorList>
    </citation>
    <scope>NUCLEOTIDE SEQUENCE</scope>
</reference>
<dbReference type="PANTHER" id="PTHR43297:SF14">
    <property type="entry name" value="ATPASE AAA-TYPE CORE DOMAIN-CONTAINING PROTEIN"/>
    <property type="match status" value="1"/>
</dbReference>
<dbReference type="InterPro" id="IPR050388">
    <property type="entry name" value="ABC_Ni/Peptide_Import"/>
</dbReference>
<evidence type="ECO:0000256" key="7">
    <source>
        <dbReference type="ARBA" id="ARBA00022967"/>
    </source>
</evidence>
<evidence type="ECO:0000256" key="1">
    <source>
        <dbReference type="ARBA" id="ARBA00004202"/>
    </source>
</evidence>
<dbReference type="Pfam" id="PF00005">
    <property type="entry name" value="ABC_tran"/>
    <property type="match status" value="1"/>
</dbReference>
<evidence type="ECO:0000256" key="8">
    <source>
        <dbReference type="ARBA" id="ARBA00023136"/>
    </source>
</evidence>
<proteinExistence type="predicted"/>
<evidence type="ECO:0000256" key="4">
    <source>
        <dbReference type="ARBA" id="ARBA00022519"/>
    </source>
</evidence>
<evidence type="ECO:0000259" key="9">
    <source>
        <dbReference type="PROSITE" id="PS50893"/>
    </source>
</evidence>
<keyword evidence="3" id="KW-1003">Cell membrane</keyword>
<keyword evidence="6" id="KW-0067">ATP-binding</keyword>